<dbReference type="GO" id="GO:0006325">
    <property type="term" value="P:chromatin organization"/>
    <property type="evidence" value="ECO:0007669"/>
    <property type="project" value="UniProtKB-KW"/>
</dbReference>
<dbReference type="GO" id="GO:0005694">
    <property type="term" value="C:chromosome"/>
    <property type="evidence" value="ECO:0007669"/>
    <property type="project" value="UniProtKB-ARBA"/>
</dbReference>
<dbReference type="GO" id="GO:0003677">
    <property type="term" value="F:DNA binding"/>
    <property type="evidence" value="ECO:0007669"/>
    <property type="project" value="UniProtKB-KW"/>
</dbReference>
<dbReference type="SUPFAM" id="SSF52540">
    <property type="entry name" value="P-loop containing nucleoside triphosphate hydrolases"/>
    <property type="match status" value="2"/>
</dbReference>
<dbReference type="InterPro" id="IPR014001">
    <property type="entry name" value="Helicase_ATP-bd"/>
</dbReference>
<name>A0A482WMT5_LAOST</name>
<accession>A0A482WMT5</accession>
<organism evidence="16 17">
    <name type="scientific">Laodelphax striatellus</name>
    <name type="common">Small brown planthopper</name>
    <name type="synonym">Delphax striatella</name>
    <dbReference type="NCBI Taxonomy" id="195883"/>
    <lineage>
        <taxon>Eukaryota</taxon>
        <taxon>Metazoa</taxon>
        <taxon>Ecdysozoa</taxon>
        <taxon>Arthropoda</taxon>
        <taxon>Hexapoda</taxon>
        <taxon>Insecta</taxon>
        <taxon>Pterygota</taxon>
        <taxon>Neoptera</taxon>
        <taxon>Paraneoptera</taxon>
        <taxon>Hemiptera</taxon>
        <taxon>Auchenorrhyncha</taxon>
        <taxon>Fulgoroidea</taxon>
        <taxon>Delphacidae</taxon>
        <taxon>Criomorphinae</taxon>
        <taxon>Laodelphax</taxon>
    </lineage>
</organism>
<evidence type="ECO:0000256" key="2">
    <source>
        <dbReference type="ARBA" id="ARBA00007025"/>
    </source>
</evidence>
<dbReference type="InterPro" id="IPR000330">
    <property type="entry name" value="SNF2_N"/>
</dbReference>
<evidence type="ECO:0000256" key="13">
    <source>
        <dbReference type="SAM" id="MobiDB-lite"/>
    </source>
</evidence>
<dbReference type="InterPro" id="IPR001650">
    <property type="entry name" value="Helicase_C-like"/>
</dbReference>
<reference evidence="16 17" key="1">
    <citation type="journal article" date="2017" name="Gigascience">
        <title>Genome sequence of the small brown planthopper, Laodelphax striatellus.</title>
        <authorList>
            <person name="Zhu J."/>
            <person name="Jiang F."/>
            <person name="Wang X."/>
            <person name="Yang P."/>
            <person name="Bao Y."/>
            <person name="Zhao W."/>
            <person name="Wang W."/>
            <person name="Lu H."/>
            <person name="Wang Q."/>
            <person name="Cui N."/>
            <person name="Li J."/>
            <person name="Chen X."/>
            <person name="Luo L."/>
            <person name="Yu J."/>
            <person name="Kang L."/>
            <person name="Cui F."/>
        </authorList>
    </citation>
    <scope>NUCLEOTIDE SEQUENCE [LARGE SCALE GENOMIC DNA]</scope>
    <source>
        <strain evidence="16">Lst14</strain>
    </source>
</reference>
<feature type="domain" description="Helicase ATP-binding" evidence="14">
    <location>
        <begin position="391"/>
        <end position="563"/>
    </location>
</feature>
<comment type="similarity">
    <text evidence="2">Belongs to the SNF2/RAD54 helicase family.</text>
</comment>
<evidence type="ECO:0000256" key="1">
    <source>
        <dbReference type="ARBA" id="ARBA00004123"/>
    </source>
</evidence>
<evidence type="ECO:0000256" key="12">
    <source>
        <dbReference type="ARBA" id="ARBA00069890"/>
    </source>
</evidence>
<proteinExistence type="inferred from homology"/>
<dbReference type="PROSITE" id="PS51194">
    <property type="entry name" value="HELICASE_CTER"/>
    <property type="match status" value="1"/>
</dbReference>
<evidence type="ECO:0000256" key="10">
    <source>
        <dbReference type="ARBA" id="ARBA00023242"/>
    </source>
</evidence>
<keyword evidence="4" id="KW-0547">Nucleotide-binding</keyword>
<keyword evidence="10" id="KW-0539">Nucleus</keyword>
<dbReference type="InterPro" id="IPR049730">
    <property type="entry name" value="SNF2/RAD54-like_C"/>
</dbReference>
<dbReference type="InterPro" id="IPR038718">
    <property type="entry name" value="SNF2-like_sf"/>
</dbReference>
<dbReference type="STRING" id="195883.A0A482WMT5"/>
<keyword evidence="17" id="KW-1185">Reference proteome</keyword>
<dbReference type="SMART" id="SM00490">
    <property type="entry name" value="HELICc"/>
    <property type="match status" value="1"/>
</dbReference>
<dbReference type="Gene3D" id="3.40.50.300">
    <property type="entry name" value="P-loop containing nucleotide triphosphate hydrolases"/>
    <property type="match status" value="1"/>
</dbReference>
<comment type="function">
    <text evidence="11">DNA helicase that possesses intrinsic ATP-dependent nucleosome-remodeling activity and is both required for DNA repair and heterochromatin organization. Promotes DNA end resection of double-strand breaks (DSBs) following DNA damage: probably acts by weakening histone DNA interactions in nucleosomes flanking DSBs.</text>
</comment>
<dbReference type="CDD" id="cd18793">
    <property type="entry name" value="SF2_C_SNF"/>
    <property type="match status" value="1"/>
</dbReference>
<evidence type="ECO:0000256" key="7">
    <source>
        <dbReference type="ARBA" id="ARBA00022840"/>
    </source>
</evidence>
<comment type="subcellular location">
    <subcellularLocation>
        <location evidence="1">Nucleus</location>
    </subcellularLocation>
</comment>
<evidence type="ECO:0000313" key="17">
    <source>
        <dbReference type="Proteomes" id="UP000291343"/>
    </source>
</evidence>
<evidence type="ECO:0000259" key="14">
    <source>
        <dbReference type="PROSITE" id="PS51192"/>
    </source>
</evidence>
<feature type="region of interest" description="Disordered" evidence="13">
    <location>
        <begin position="176"/>
        <end position="265"/>
    </location>
</feature>
<dbReference type="Pfam" id="PF00271">
    <property type="entry name" value="Helicase_C"/>
    <property type="match status" value="1"/>
</dbReference>
<dbReference type="InParanoid" id="A0A482WMT5"/>
<dbReference type="FunCoup" id="A0A482WMT5">
    <property type="interactions" value="2247"/>
</dbReference>
<keyword evidence="7" id="KW-0067">ATP-binding</keyword>
<keyword evidence="9" id="KW-0238">DNA-binding</keyword>
<dbReference type="GO" id="GO:0005524">
    <property type="term" value="F:ATP binding"/>
    <property type="evidence" value="ECO:0007669"/>
    <property type="project" value="UniProtKB-KW"/>
</dbReference>
<dbReference type="GO" id="GO:0016787">
    <property type="term" value="F:hydrolase activity"/>
    <property type="evidence" value="ECO:0007669"/>
    <property type="project" value="UniProtKB-KW"/>
</dbReference>
<evidence type="ECO:0000256" key="9">
    <source>
        <dbReference type="ARBA" id="ARBA00023125"/>
    </source>
</evidence>
<dbReference type="InterPro" id="IPR027417">
    <property type="entry name" value="P-loop_NTPase"/>
</dbReference>
<dbReference type="PANTHER" id="PTHR10799">
    <property type="entry name" value="SNF2/RAD54 HELICASE FAMILY"/>
    <property type="match status" value="1"/>
</dbReference>
<dbReference type="EC" id="3.6.4.12" evidence="3"/>
<keyword evidence="8" id="KW-0156">Chromatin regulator</keyword>
<gene>
    <name evidence="16" type="ORF">LSTR_LSTR013246</name>
</gene>
<evidence type="ECO:0000256" key="3">
    <source>
        <dbReference type="ARBA" id="ARBA00012551"/>
    </source>
</evidence>
<evidence type="ECO:0000256" key="6">
    <source>
        <dbReference type="ARBA" id="ARBA00022806"/>
    </source>
</evidence>
<dbReference type="Pfam" id="PF00176">
    <property type="entry name" value="SNF2-rel_dom"/>
    <property type="match status" value="1"/>
</dbReference>
<dbReference type="PROSITE" id="PS51192">
    <property type="entry name" value="HELICASE_ATP_BIND_1"/>
    <property type="match status" value="1"/>
</dbReference>
<dbReference type="SMART" id="SM00487">
    <property type="entry name" value="DEXDc"/>
    <property type="match status" value="1"/>
</dbReference>
<feature type="region of interest" description="Disordered" evidence="13">
    <location>
        <begin position="31"/>
        <end position="164"/>
    </location>
</feature>
<dbReference type="OrthoDB" id="448448at2759"/>
<feature type="domain" description="Helicase C-terminal" evidence="15">
    <location>
        <begin position="743"/>
        <end position="905"/>
    </location>
</feature>
<evidence type="ECO:0000256" key="4">
    <source>
        <dbReference type="ARBA" id="ARBA00022741"/>
    </source>
</evidence>
<dbReference type="SMR" id="A0A482WMT5"/>
<dbReference type="GO" id="GO:0003678">
    <property type="term" value="F:DNA helicase activity"/>
    <property type="evidence" value="ECO:0007669"/>
    <property type="project" value="UniProtKB-EC"/>
</dbReference>
<comment type="caution">
    <text evidence="16">The sequence shown here is derived from an EMBL/GenBank/DDBJ whole genome shotgun (WGS) entry which is preliminary data.</text>
</comment>
<sequence length="910" mass="103494">MSESPKDSESSPSLLDSLKRFKHSYLNYHKFTHSPTATDSKETKNNSVDMSESSDSDHSDSMMVVRKKKTNMAAAHHALSTSESEDGEAPTPSKKRPLNEEELDQAMNESKRSKISHSSSSVFNGNTPPVVRPKTQSNLMSFLKRPTQNEADDDEEEDPVDKKAQLLKTIRANFNKALDAASKDESKQAISPRRFYPERSPLVISDNPRPVQVGRIKSPPTTQKVSKKKKKKKIQSDDDDDGDGDAMINERVYNSDSDSDADQEVSATVTGVKAKVLDFLNTASEEEISEIKYSLKKVKALFAVRPFKDWQHLVEVVESNKDIGTGILNATQELISARSVLSNLMSRCEVISERTKRAVEAKATNITTQPSILNSEMQLKSYQMVGLNWLAVMHNQGLNGILADEMGLGKTIQVIAFLAYLKEQNLSKPNTPHLIVVPSSTIDNWINEFEKWCPGMIVCQYYGSVDERRSIRIQWLKHGVEDIDVILATYKIVGGSFDDRKLFRLLKLHYVIFDEGHLLKNMNTQLYDVLFRINAENKLLLTGTPIQNSLLELMSLLVFVMPKMFGEKLSCIKFIFDKRDKAIVDKLKFDKENIAKAKKVMMPFILRRLKADVLQDLPSKTSTVLECPMLESQEAQYKELLQDAKDNAAKEESYCNMSVMTQLRRLANHPLCMRYIITDTQVEQIAKLLASNPDYKDKNLEKITDDLLWMSDHEIHQLVEKYNCPKKYLLPDSVFPLSGKFAKLDELLPELKANDHRVLIFSQFCFVLDLYEKYLKLRQHSYLRIDGSTAVMDRQQLIDEFNEDPSIFVFLLTTKSGGMGINLTSADTVIINDVDFNPYNDKQAEDRVHRMGQKREVNIIRLISKGTIEEIIYKVAQEKSRLGKDLTNDEEDDVESKETILNILRSALDI</sequence>
<evidence type="ECO:0000259" key="15">
    <source>
        <dbReference type="PROSITE" id="PS51194"/>
    </source>
</evidence>
<dbReference type="AlphaFoldDB" id="A0A482WMT5"/>
<dbReference type="EMBL" id="QKKF02031235">
    <property type="protein sequence ID" value="RZF34532.1"/>
    <property type="molecule type" value="Genomic_DNA"/>
</dbReference>
<feature type="compositionally biased region" description="Acidic residues" evidence="13">
    <location>
        <begin position="150"/>
        <end position="159"/>
    </location>
</feature>
<dbReference type="GO" id="GO:0005634">
    <property type="term" value="C:nucleus"/>
    <property type="evidence" value="ECO:0007669"/>
    <property type="project" value="UniProtKB-SubCell"/>
</dbReference>
<evidence type="ECO:0000256" key="8">
    <source>
        <dbReference type="ARBA" id="ARBA00022853"/>
    </source>
</evidence>
<keyword evidence="6" id="KW-0347">Helicase</keyword>
<evidence type="ECO:0000313" key="16">
    <source>
        <dbReference type="EMBL" id="RZF34532.1"/>
    </source>
</evidence>
<evidence type="ECO:0000256" key="11">
    <source>
        <dbReference type="ARBA" id="ARBA00059294"/>
    </source>
</evidence>
<dbReference type="Proteomes" id="UP000291343">
    <property type="component" value="Unassembled WGS sequence"/>
</dbReference>
<evidence type="ECO:0000256" key="5">
    <source>
        <dbReference type="ARBA" id="ARBA00022801"/>
    </source>
</evidence>
<keyword evidence="5" id="KW-0378">Hydrolase</keyword>
<protein>
    <recommendedName>
        <fullName evidence="12">SWI/SNF-related matrix-associated actin-dependent regulator of chromatin subfamily A containing DEAD/H box 1 homolog</fullName>
        <ecNumber evidence="3">3.6.4.12</ecNumber>
    </recommendedName>
</protein>
<dbReference type="FunFam" id="3.40.50.10810:FF:000014">
    <property type="entry name" value="SWI/SNF-related matrix-associated actin-dependent regulator of chromatin subfamily A containing DEAD/H box 1"/>
    <property type="match status" value="1"/>
</dbReference>
<dbReference type="Gene3D" id="3.40.50.10810">
    <property type="entry name" value="Tandem AAA-ATPase domain"/>
    <property type="match status" value="1"/>
</dbReference>